<dbReference type="GeneID" id="31008181"/>
<dbReference type="RefSeq" id="XP_020116333.1">
    <property type="nucleotide sequence ID" value="XM_020263535.1"/>
</dbReference>
<reference evidence="3 4" key="1">
    <citation type="submission" date="2015-06" db="EMBL/GenBank/DDBJ databases">
        <title>Talaromyces atroroseus IBT 11181 draft genome.</title>
        <authorList>
            <person name="Rasmussen K.B."/>
            <person name="Rasmussen S."/>
            <person name="Petersen B."/>
            <person name="Sicheritz-Ponten T."/>
            <person name="Mortensen U.H."/>
            <person name="Thrane U."/>
        </authorList>
    </citation>
    <scope>NUCLEOTIDE SEQUENCE [LARGE SCALE GENOMIC DNA]</scope>
    <source>
        <strain evidence="3 4">IBT 11181</strain>
    </source>
</reference>
<accession>A0A1Q5Q835</accession>
<evidence type="ECO:0000313" key="3">
    <source>
        <dbReference type="EMBL" id="OKL56212.1"/>
    </source>
</evidence>
<feature type="transmembrane region" description="Helical" evidence="2">
    <location>
        <begin position="114"/>
        <end position="133"/>
    </location>
</feature>
<comment type="caution">
    <text evidence="3">The sequence shown here is derived from an EMBL/GenBank/DDBJ whole genome shotgun (WGS) entry which is preliminary data.</text>
</comment>
<feature type="compositionally biased region" description="Polar residues" evidence="1">
    <location>
        <begin position="41"/>
        <end position="51"/>
    </location>
</feature>
<dbReference type="Proteomes" id="UP000214365">
    <property type="component" value="Unassembled WGS sequence"/>
</dbReference>
<dbReference type="EMBL" id="LFMY01000015">
    <property type="protein sequence ID" value="OKL56212.1"/>
    <property type="molecule type" value="Genomic_DNA"/>
</dbReference>
<feature type="transmembrane region" description="Helical" evidence="2">
    <location>
        <begin position="145"/>
        <end position="165"/>
    </location>
</feature>
<keyword evidence="2" id="KW-0812">Transmembrane</keyword>
<evidence type="ECO:0000256" key="1">
    <source>
        <dbReference type="SAM" id="MobiDB-lite"/>
    </source>
</evidence>
<name>A0A1Q5Q835_TALAT</name>
<sequence length="368" mass="40436">MHHHLSTIPRAFLSSLRTNLQISFEDLSASSSSRQPPSASEDYSNDASSSAGFADDLEDPPSPTDTSTTSTTQQSFPLPATWTYHASTDGDRRAALRLVADSIREQRVNAIRSILLHPAVLAAAFSLLTLFVRCALHGQEQKKKGAVACLLATAGLTAAAVIVAYRTTRHYLTMASAVEDTAWLREGLVQQQQQQQQRNNHHPNSHGPAGSSKHHSHHNSGTSEDELLITRDHEEIVAALVLRTARTNALTSGAPSANGMRALRHRHSNSSTTGRLTGVIRAWTVKKSHRNHGLGLGLLESAVAICRVRRLDGPIFADDERFCGAHVVSPGYYWWWSWCWWHFGHARSAEKAELKAKECLRAVIEGKQ</sequence>
<feature type="region of interest" description="Disordered" evidence="1">
    <location>
        <begin position="188"/>
        <end position="225"/>
    </location>
</feature>
<keyword evidence="2" id="KW-1133">Transmembrane helix</keyword>
<evidence type="ECO:0000313" key="4">
    <source>
        <dbReference type="Proteomes" id="UP000214365"/>
    </source>
</evidence>
<dbReference type="AlphaFoldDB" id="A0A1Q5Q835"/>
<dbReference type="OrthoDB" id="5343688at2759"/>
<evidence type="ECO:0000256" key="2">
    <source>
        <dbReference type="SAM" id="Phobius"/>
    </source>
</evidence>
<gene>
    <name evidence="3" type="ORF">UA08_08425</name>
</gene>
<feature type="compositionally biased region" description="Low complexity" evidence="1">
    <location>
        <begin position="28"/>
        <end position="40"/>
    </location>
</feature>
<keyword evidence="4" id="KW-1185">Reference proteome</keyword>
<keyword evidence="2" id="KW-0472">Membrane</keyword>
<proteinExistence type="predicted"/>
<feature type="region of interest" description="Disordered" evidence="1">
    <location>
        <begin position="27"/>
        <end position="75"/>
    </location>
</feature>
<protein>
    <submittedName>
        <fullName evidence="3">Uncharacterized protein</fullName>
    </submittedName>
</protein>
<organism evidence="3 4">
    <name type="scientific">Talaromyces atroroseus</name>
    <dbReference type="NCBI Taxonomy" id="1441469"/>
    <lineage>
        <taxon>Eukaryota</taxon>
        <taxon>Fungi</taxon>
        <taxon>Dikarya</taxon>
        <taxon>Ascomycota</taxon>
        <taxon>Pezizomycotina</taxon>
        <taxon>Eurotiomycetes</taxon>
        <taxon>Eurotiomycetidae</taxon>
        <taxon>Eurotiales</taxon>
        <taxon>Trichocomaceae</taxon>
        <taxon>Talaromyces</taxon>
        <taxon>Talaromyces sect. Trachyspermi</taxon>
    </lineage>
</organism>